<reference evidence="3 4" key="2">
    <citation type="journal article" date="2017" name="Nature">
        <title>The Apostasia genome and the evolution of orchids.</title>
        <authorList>
            <person name="Zhang G.Q."/>
            <person name="Liu K.W."/>
            <person name="Li Z."/>
            <person name="Lohaus R."/>
            <person name="Hsiao Y.Y."/>
            <person name="Niu S.C."/>
            <person name="Wang J.Y."/>
            <person name="Lin Y.C."/>
            <person name="Xu Q."/>
            <person name="Chen L.J."/>
            <person name="Yoshida K."/>
            <person name="Fujiwara S."/>
            <person name="Wang Z.W."/>
            <person name="Zhang Y.Q."/>
            <person name="Mitsuda N."/>
            <person name="Wang M."/>
            <person name="Liu G.H."/>
            <person name="Pecoraro L."/>
            <person name="Huang H.X."/>
            <person name="Xiao X.J."/>
            <person name="Lin M."/>
            <person name="Wu X.Y."/>
            <person name="Wu W.L."/>
            <person name="Chen Y.Y."/>
            <person name="Chang S.B."/>
            <person name="Sakamoto S."/>
            <person name="Ohme-Takagi M."/>
            <person name="Yagi M."/>
            <person name="Zeng S.J."/>
            <person name="Shen C.Y."/>
            <person name="Yeh C.M."/>
            <person name="Luo Y.B."/>
            <person name="Tsai W.C."/>
            <person name="Van de Peer Y."/>
            <person name="Liu Z.J."/>
        </authorList>
    </citation>
    <scope>NUCLEOTIDE SEQUENCE [LARGE SCALE GENOMIC DNA]</scope>
    <source>
        <tissue evidence="3">The whole plant</tissue>
    </source>
</reference>
<accession>A0A2I0W1J5</accession>
<proteinExistence type="predicted"/>
<feature type="domain" description="Retrotransposon gag" evidence="2">
    <location>
        <begin position="14"/>
        <end position="104"/>
    </location>
</feature>
<dbReference type="PANTHER" id="PTHR33223:SF10">
    <property type="entry name" value="AMINOTRANSFERASE-LIKE PLANT MOBILE DOMAIN-CONTAINING PROTEIN"/>
    <property type="match status" value="1"/>
</dbReference>
<dbReference type="EMBL" id="KZ503024">
    <property type="protein sequence ID" value="PKU69527.1"/>
    <property type="molecule type" value="Genomic_DNA"/>
</dbReference>
<evidence type="ECO:0000259" key="2">
    <source>
        <dbReference type="Pfam" id="PF03732"/>
    </source>
</evidence>
<protein>
    <recommendedName>
        <fullName evidence="2">Retrotransposon gag domain-containing protein</fullName>
    </recommendedName>
</protein>
<evidence type="ECO:0000313" key="4">
    <source>
        <dbReference type="Proteomes" id="UP000233837"/>
    </source>
</evidence>
<feature type="compositionally biased region" description="Basic and acidic residues" evidence="1">
    <location>
        <begin position="179"/>
        <end position="189"/>
    </location>
</feature>
<sequence>MHIQRASDALLCQFFPATLKGQAHIWFYSLPSGMIPSFVKLAKAFVEQFIANQRIAKDSSHLSGIRQNEGESLKEYFQRFSTEARKIPGVDPELLRGVFLGSLRPGPFYSTLMHDNVPSYTDLIHRVEAQISADEALNAHRKQFEQSTVKRKGALGTYNSSSQRKKQGKNNLPPRPPLPRREPRQEKEYTPLNTSRANMLMAVRDQDTVKWPHPLNPNTRNQDQYCHFHRSCGHTTEACRQLKEEIERLILQGYLWQFIWDPPAREETCPTGGQDRKQRPPVNNRITIGEIEIIVGGPLLFDKVFLAVDEIPTLKKARVDHTITFDDSDLEGVKTPHQDPLVVSAGISDPCYNVNRILVDNGNSVDILFYFTSLNLGLAREKLQPATGPLYGFDNRPVRVEGIISLPVVLGEFSRQATLSVQFVVVKSESAYKDIFGRPLQSIFGIVTSIPDLELKFHTSTGVIVVCGDQQTAQTCYLRQVKTHPTDTLNIEDFDLRNEDIPQRASPVEELTTVSISEEHPLKTVKIGSLLSEDEKKIFIDFLRENQDIFTWSPADMPGLTLK</sequence>
<organism evidence="3 4">
    <name type="scientific">Dendrobium catenatum</name>
    <dbReference type="NCBI Taxonomy" id="906689"/>
    <lineage>
        <taxon>Eukaryota</taxon>
        <taxon>Viridiplantae</taxon>
        <taxon>Streptophyta</taxon>
        <taxon>Embryophyta</taxon>
        <taxon>Tracheophyta</taxon>
        <taxon>Spermatophyta</taxon>
        <taxon>Magnoliopsida</taxon>
        <taxon>Liliopsida</taxon>
        <taxon>Asparagales</taxon>
        <taxon>Orchidaceae</taxon>
        <taxon>Epidendroideae</taxon>
        <taxon>Malaxideae</taxon>
        <taxon>Dendrobiinae</taxon>
        <taxon>Dendrobium</taxon>
    </lineage>
</organism>
<feature type="region of interest" description="Disordered" evidence="1">
    <location>
        <begin position="142"/>
        <end position="195"/>
    </location>
</feature>
<dbReference type="Proteomes" id="UP000233837">
    <property type="component" value="Unassembled WGS sequence"/>
</dbReference>
<dbReference type="PANTHER" id="PTHR33223">
    <property type="entry name" value="CCHC-TYPE DOMAIN-CONTAINING PROTEIN"/>
    <property type="match status" value="1"/>
</dbReference>
<dbReference type="AlphaFoldDB" id="A0A2I0W1J5"/>
<evidence type="ECO:0000256" key="1">
    <source>
        <dbReference type="SAM" id="MobiDB-lite"/>
    </source>
</evidence>
<keyword evidence="4" id="KW-1185">Reference proteome</keyword>
<evidence type="ECO:0000313" key="3">
    <source>
        <dbReference type="EMBL" id="PKU69527.1"/>
    </source>
</evidence>
<dbReference type="Pfam" id="PF03732">
    <property type="entry name" value="Retrotrans_gag"/>
    <property type="match status" value="1"/>
</dbReference>
<name>A0A2I0W1J5_9ASPA</name>
<gene>
    <name evidence="3" type="ORF">MA16_Dca021658</name>
</gene>
<dbReference type="InterPro" id="IPR005162">
    <property type="entry name" value="Retrotrans_gag_dom"/>
</dbReference>
<reference evidence="3 4" key="1">
    <citation type="journal article" date="2016" name="Sci. Rep.">
        <title>The Dendrobium catenatum Lindl. genome sequence provides insights into polysaccharide synthase, floral development and adaptive evolution.</title>
        <authorList>
            <person name="Zhang G.Q."/>
            <person name="Xu Q."/>
            <person name="Bian C."/>
            <person name="Tsai W.C."/>
            <person name="Yeh C.M."/>
            <person name="Liu K.W."/>
            <person name="Yoshida K."/>
            <person name="Zhang L.S."/>
            <person name="Chang S.B."/>
            <person name="Chen F."/>
            <person name="Shi Y."/>
            <person name="Su Y.Y."/>
            <person name="Zhang Y.Q."/>
            <person name="Chen L.J."/>
            <person name="Yin Y."/>
            <person name="Lin M."/>
            <person name="Huang H."/>
            <person name="Deng H."/>
            <person name="Wang Z.W."/>
            <person name="Zhu S.L."/>
            <person name="Zhao X."/>
            <person name="Deng C."/>
            <person name="Niu S.C."/>
            <person name="Huang J."/>
            <person name="Wang M."/>
            <person name="Liu G.H."/>
            <person name="Yang H.J."/>
            <person name="Xiao X.J."/>
            <person name="Hsiao Y.Y."/>
            <person name="Wu W.L."/>
            <person name="Chen Y.Y."/>
            <person name="Mitsuda N."/>
            <person name="Ohme-Takagi M."/>
            <person name="Luo Y.B."/>
            <person name="Van de Peer Y."/>
            <person name="Liu Z.J."/>
        </authorList>
    </citation>
    <scope>NUCLEOTIDE SEQUENCE [LARGE SCALE GENOMIC DNA]</scope>
    <source>
        <tissue evidence="3">The whole plant</tissue>
    </source>
</reference>